<name>A0ACA9RI84_9GLOM</name>
<reference evidence="1" key="1">
    <citation type="submission" date="2021-06" db="EMBL/GenBank/DDBJ databases">
        <authorList>
            <person name="Kallberg Y."/>
            <person name="Tangrot J."/>
            <person name="Rosling A."/>
        </authorList>
    </citation>
    <scope>NUCLEOTIDE SEQUENCE</scope>
    <source>
        <strain evidence="1">28 12/20/2015</strain>
    </source>
</reference>
<gene>
    <name evidence="1" type="ORF">SPELUC_LOCUS17561</name>
</gene>
<dbReference type="EMBL" id="CAJVPW010073007">
    <property type="protein sequence ID" value="CAG8794951.1"/>
    <property type="molecule type" value="Genomic_DNA"/>
</dbReference>
<proteinExistence type="predicted"/>
<organism evidence="1 2">
    <name type="scientific">Cetraspora pellucida</name>
    <dbReference type="NCBI Taxonomy" id="1433469"/>
    <lineage>
        <taxon>Eukaryota</taxon>
        <taxon>Fungi</taxon>
        <taxon>Fungi incertae sedis</taxon>
        <taxon>Mucoromycota</taxon>
        <taxon>Glomeromycotina</taxon>
        <taxon>Glomeromycetes</taxon>
        <taxon>Diversisporales</taxon>
        <taxon>Gigasporaceae</taxon>
        <taxon>Cetraspora</taxon>
    </lineage>
</organism>
<protein>
    <submittedName>
        <fullName evidence="1">8360_t:CDS:1</fullName>
    </submittedName>
</protein>
<accession>A0ACA9RI84</accession>
<feature type="non-terminal residue" evidence="1">
    <location>
        <position position="1"/>
    </location>
</feature>
<sequence length="92" mass="10602">NGKKKNKEEYFKSIVISTFESGICHGYITNCKGDTMFNREMRYCTGRCLVSIHDNIPNKDPYCPNMVVRMKFEEIECPKTLPNPCINTTAED</sequence>
<evidence type="ECO:0000313" key="1">
    <source>
        <dbReference type="EMBL" id="CAG8794951.1"/>
    </source>
</evidence>
<comment type="caution">
    <text evidence="1">The sequence shown here is derived from an EMBL/GenBank/DDBJ whole genome shotgun (WGS) entry which is preliminary data.</text>
</comment>
<dbReference type="Proteomes" id="UP000789366">
    <property type="component" value="Unassembled WGS sequence"/>
</dbReference>
<evidence type="ECO:0000313" key="2">
    <source>
        <dbReference type="Proteomes" id="UP000789366"/>
    </source>
</evidence>
<keyword evidence="2" id="KW-1185">Reference proteome</keyword>